<dbReference type="GO" id="GO:0010608">
    <property type="term" value="P:post-transcriptional regulation of gene expression"/>
    <property type="evidence" value="ECO:0007669"/>
    <property type="project" value="TreeGrafter"/>
</dbReference>
<dbReference type="PANTHER" id="PTHR12537">
    <property type="entry name" value="RNA BINDING PROTEIN PUMILIO-RELATED"/>
    <property type="match status" value="1"/>
</dbReference>
<dbReference type="InterPro" id="IPR001313">
    <property type="entry name" value="Pumilio_RNA-bd_rpt"/>
</dbReference>
<accession>A0AAD5YJJ3</accession>
<evidence type="ECO:0000313" key="6">
    <source>
        <dbReference type="Proteomes" id="UP001212997"/>
    </source>
</evidence>
<evidence type="ECO:0000259" key="4">
    <source>
        <dbReference type="PROSITE" id="PS50303"/>
    </source>
</evidence>
<comment type="caution">
    <text evidence="5">The sequence shown here is derived from an EMBL/GenBank/DDBJ whole genome shotgun (WGS) entry which is preliminary data.</text>
</comment>
<dbReference type="InterPro" id="IPR011989">
    <property type="entry name" value="ARM-like"/>
</dbReference>
<dbReference type="Pfam" id="PF00806">
    <property type="entry name" value="PUF"/>
    <property type="match status" value="5"/>
</dbReference>
<keyword evidence="1" id="KW-0677">Repeat</keyword>
<dbReference type="InterPro" id="IPR033133">
    <property type="entry name" value="PUM-HD"/>
</dbReference>
<dbReference type="Proteomes" id="UP001212997">
    <property type="component" value="Unassembled WGS sequence"/>
</dbReference>
<name>A0AAD5YJJ3_9APHY</name>
<feature type="repeat" description="Pumilio" evidence="2">
    <location>
        <begin position="501"/>
        <end position="544"/>
    </location>
</feature>
<reference evidence="5" key="1">
    <citation type="submission" date="2022-07" db="EMBL/GenBank/DDBJ databases">
        <title>Genome Sequence of Physisporinus lineatus.</title>
        <authorList>
            <person name="Buettner E."/>
        </authorList>
    </citation>
    <scope>NUCLEOTIDE SEQUENCE</scope>
    <source>
        <strain evidence="5">VT162</strain>
    </source>
</reference>
<evidence type="ECO:0000256" key="2">
    <source>
        <dbReference type="PROSITE-ProRule" id="PRU00317"/>
    </source>
</evidence>
<dbReference type="EMBL" id="JANAWD010000069">
    <property type="protein sequence ID" value="KAJ3488328.1"/>
    <property type="molecule type" value="Genomic_DNA"/>
</dbReference>
<sequence>MDSTSSQQPFVSLFETAPSRHIASSIWAPQPQPSDTTWSKAIDSITRAESGLTIDTSRPEIRHQPPPPAGRGGEDVFGPVDTFGLSRKKDVGAIGDGRKKNASDFESIHVQQLFRSLNLNSPAPYPPHLSTAGSISSTASPNLSPISTTSTLLTPHDLSPTKSFNPKLGGSFDYPQAYQGQNNGLHFETGVPSRYHDLCTGADASPYHQYGQMQSESVTVFEPFADRPSTAPITPGLPPLSQSQFRGDNASHIPWGSQRLRSSSSEWPRHEDKLGAESGAAENDIPTRAFQSSQSHSNEPINFLSLLHPSSAPPYHLFVSRIIKASDQQASIFLQQKLKVADAEERGKIVDAICARGFEMMAHRFGNWAVQRCLEATASIDERRKIVSCMRGRVVELATNCYGCHVLQKALDCEEDIRLFIVSELLLGDPAQTLVNKHASHVWSKIMELTWTSPAPPIFTIVNKSLKGKWAALACHETGSLVVQHAFENLEETAKDGIVDELLNNGPGVFGEVAKSQWGSYCVQHILEHGSPQHRNLALEHLISGLLEYATNEQGAKSVTKALKEGGKETLNRIIKRMCEPAKGGRRAMIVDLALSVTGSQLIASVLPNADKDQRALLYDSIRGHIVTLRGCKTGSKVIWLFDRMRAYYGY</sequence>
<dbReference type="SMART" id="SM00025">
    <property type="entry name" value="Pumilio"/>
    <property type="match status" value="6"/>
</dbReference>
<dbReference type="SUPFAM" id="SSF48371">
    <property type="entry name" value="ARM repeat"/>
    <property type="match status" value="1"/>
</dbReference>
<dbReference type="PROSITE" id="PS50303">
    <property type="entry name" value="PUM_HD"/>
    <property type="match status" value="1"/>
</dbReference>
<feature type="region of interest" description="Disordered" evidence="3">
    <location>
        <begin position="48"/>
        <end position="75"/>
    </location>
</feature>
<dbReference type="PROSITE" id="PS50302">
    <property type="entry name" value="PUM"/>
    <property type="match status" value="3"/>
</dbReference>
<dbReference type="GO" id="GO:0003730">
    <property type="term" value="F:mRNA 3'-UTR binding"/>
    <property type="evidence" value="ECO:0007669"/>
    <property type="project" value="TreeGrafter"/>
</dbReference>
<evidence type="ECO:0000256" key="1">
    <source>
        <dbReference type="ARBA" id="ARBA00022737"/>
    </source>
</evidence>
<organism evidence="5 6">
    <name type="scientific">Meripilus lineatus</name>
    <dbReference type="NCBI Taxonomy" id="2056292"/>
    <lineage>
        <taxon>Eukaryota</taxon>
        <taxon>Fungi</taxon>
        <taxon>Dikarya</taxon>
        <taxon>Basidiomycota</taxon>
        <taxon>Agaricomycotina</taxon>
        <taxon>Agaricomycetes</taxon>
        <taxon>Polyporales</taxon>
        <taxon>Meripilaceae</taxon>
        <taxon>Meripilus</taxon>
    </lineage>
</organism>
<evidence type="ECO:0000313" key="5">
    <source>
        <dbReference type="EMBL" id="KAJ3488328.1"/>
    </source>
</evidence>
<dbReference type="InterPro" id="IPR016024">
    <property type="entry name" value="ARM-type_fold"/>
</dbReference>
<proteinExistence type="predicted"/>
<evidence type="ECO:0000256" key="3">
    <source>
        <dbReference type="SAM" id="MobiDB-lite"/>
    </source>
</evidence>
<feature type="domain" description="PUM-HD" evidence="4">
    <location>
        <begin position="285"/>
        <end position="646"/>
    </location>
</feature>
<gene>
    <name evidence="5" type="ORF">NLI96_g2930</name>
</gene>
<keyword evidence="6" id="KW-1185">Reference proteome</keyword>
<dbReference type="AlphaFoldDB" id="A0AAD5YJJ3"/>
<dbReference type="Gene3D" id="1.25.10.10">
    <property type="entry name" value="Leucine-rich Repeat Variant"/>
    <property type="match status" value="1"/>
</dbReference>
<dbReference type="PANTHER" id="PTHR12537:SF48">
    <property type="entry name" value="MEIOTIC COILED-COIL PROTEIN 2"/>
    <property type="match status" value="1"/>
</dbReference>
<feature type="region of interest" description="Disordered" evidence="3">
    <location>
        <begin position="226"/>
        <end position="282"/>
    </location>
</feature>
<feature type="repeat" description="Pumilio" evidence="2">
    <location>
        <begin position="465"/>
        <end position="500"/>
    </location>
</feature>
<dbReference type="GO" id="GO:0005737">
    <property type="term" value="C:cytoplasm"/>
    <property type="evidence" value="ECO:0007669"/>
    <property type="project" value="TreeGrafter"/>
</dbReference>
<feature type="repeat" description="Pumilio" evidence="2">
    <location>
        <begin position="385"/>
        <end position="428"/>
    </location>
</feature>
<protein>
    <recommendedName>
        <fullName evidence="4">PUM-HD domain-containing protein</fullName>
    </recommendedName>
</protein>